<comment type="caution">
    <text evidence="1">The sequence shown here is derived from an EMBL/GenBank/DDBJ whole genome shotgun (WGS) entry which is preliminary data.</text>
</comment>
<evidence type="ECO:0000313" key="1">
    <source>
        <dbReference type="EMBL" id="KAK8551593.1"/>
    </source>
</evidence>
<keyword evidence="2" id="KW-1185">Reference proteome</keyword>
<accession>A0ABR2E342</accession>
<name>A0ABR2E342_9ROSI</name>
<evidence type="ECO:0000313" key="2">
    <source>
        <dbReference type="Proteomes" id="UP001472677"/>
    </source>
</evidence>
<protein>
    <submittedName>
        <fullName evidence="1">Uncharacterized protein</fullName>
    </submittedName>
</protein>
<gene>
    <name evidence="1" type="ORF">V6N12_040226</name>
</gene>
<sequence length="81" mass="9212">MRSDETNDRKYKGSANVVHTWNADMVDNLNKPTIMRMGMNKPPPLDVEAAMKLKLLLPLKRIASCFHVISTNNEYSIGEFC</sequence>
<proteinExistence type="predicted"/>
<dbReference type="EMBL" id="JBBPBM010000020">
    <property type="protein sequence ID" value="KAK8551593.1"/>
    <property type="molecule type" value="Genomic_DNA"/>
</dbReference>
<reference evidence="1 2" key="1">
    <citation type="journal article" date="2024" name="G3 (Bethesda)">
        <title>Genome assembly of Hibiscus sabdariffa L. provides insights into metabolisms of medicinal natural products.</title>
        <authorList>
            <person name="Kim T."/>
        </authorList>
    </citation>
    <scope>NUCLEOTIDE SEQUENCE [LARGE SCALE GENOMIC DNA]</scope>
    <source>
        <strain evidence="1">TK-2024</strain>
        <tissue evidence="1">Old leaves</tissue>
    </source>
</reference>
<organism evidence="1 2">
    <name type="scientific">Hibiscus sabdariffa</name>
    <name type="common">roselle</name>
    <dbReference type="NCBI Taxonomy" id="183260"/>
    <lineage>
        <taxon>Eukaryota</taxon>
        <taxon>Viridiplantae</taxon>
        <taxon>Streptophyta</taxon>
        <taxon>Embryophyta</taxon>
        <taxon>Tracheophyta</taxon>
        <taxon>Spermatophyta</taxon>
        <taxon>Magnoliopsida</taxon>
        <taxon>eudicotyledons</taxon>
        <taxon>Gunneridae</taxon>
        <taxon>Pentapetalae</taxon>
        <taxon>rosids</taxon>
        <taxon>malvids</taxon>
        <taxon>Malvales</taxon>
        <taxon>Malvaceae</taxon>
        <taxon>Malvoideae</taxon>
        <taxon>Hibiscus</taxon>
    </lineage>
</organism>
<dbReference type="Proteomes" id="UP001472677">
    <property type="component" value="Unassembled WGS sequence"/>
</dbReference>